<dbReference type="STRING" id="195883.A0A482WSS5"/>
<dbReference type="Proteomes" id="UP000291343">
    <property type="component" value="Unassembled WGS sequence"/>
</dbReference>
<evidence type="ECO:0000259" key="2">
    <source>
        <dbReference type="Pfam" id="PF07786"/>
    </source>
</evidence>
<dbReference type="PANTHER" id="PTHR31061">
    <property type="entry name" value="LD22376P"/>
    <property type="match status" value="1"/>
</dbReference>
<feature type="transmembrane region" description="Helical" evidence="1">
    <location>
        <begin position="273"/>
        <end position="290"/>
    </location>
</feature>
<organism evidence="3 4">
    <name type="scientific">Laodelphax striatellus</name>
    <name type="common">Small brown planthopper</name>
    <name type="synonym">Delphax striatella</name>
    <dbReference type="NCBI Taxonomy" id="195883"/>
    <lineage>
        <taxon>Eukaryota</taxon>
        <taxon>Metazoa</taxon>
        <taxon>Ecdysozoa</taxon>
        <taxon>Arthropoda</taxon>
        <taxon>Hexapoda</taxon>
        <taxon>Insecta</taxon>
        <taxon>Pterygota</taxon>
        <taxon>Neoptera</taxon>
        <taxon>Paraneoptera</taxon>
        <taxon>Hemiptera</taxon>
        <taxon>Auchenorrhyncha</taxon>
        <taxon>Fulgoroidea</taxon>
        <taxon>Delphacidae</taxon>
        <taxon>Criomorphinae</taxon>
        <taxon>Laodelphax</taxon>
    </lineage>
</organism>
<sequence>MAAQNDADECLLLKGGKIMRAATTIIYTCKRKRTQKRVQSLKNNRSVLCGMWAGKYCKSDTVLQFDQACLNINSDNIIHPIDLYVKTEECYKCDFTKWAKLPQNRTTSLLVSTIDRLQFHLKGRSDANCNQSFSFEQHGIYGWNISNDGCSPIYTSTSPENAYLPLYGFSFLIFLLVLIRFLVVILRKINCVPRNRENIYSENDNEVSNSEIVSMIQSELIPDTRRVQRTRILSLDTFRGIAIVLMIFCNYGGGQYSIFKHSSWNGLTVADVIFPWFAWIMGVGIVLSVRSQLRSGRHRSQIIGKAVIRMFKLVLLGVFDSNINRNNYKELRYPGVLQRLGVSYFLVTFLEVTLMKRQPNFQYGRWVVIQDILDSWAQWVVVILITLSHTAITFYLPVPGCPTGYLGPGGLHDLSSHFNCTGGASGHIDRLVFGYNHIYQHPTSRRVYHSTIPYDPEGLLGVLTTVLTVYLGVAAGRVILCCNSTSSRVKRWICYAVICGVIGGCLCGWSKEECDWGLPVWMVERGRPHSNQQELVVVVIRVRHCSTRLCHDGCSVPHPRPLGALG</sequence>
<dbReference type="InterPro" id="IPR012429">
    <property type="entry name" value="HGSNAT_cat"/>
</dbReference>
<name>A0A482WSS5_LAOST</name>
<protein>
    <recommendedName>
        <fullName evidence="2">Heparan-alpha-glucosaminide N-acetyltransferase catalytic domain-containing protein</fullName>
    </recommendedName>
</protein>
<keyword evidence="1" id="KW-1133">Transmembrane helix</keyword>
<keyword evidence="4" id="KW-1185">Reference proteome</keyword>
<gene>
    <name evidence="3" type="ORF">LSTR_LSTR008863</name>
</gene>
<dbReference type="OrthoDB" id="2149840at2759"/>
<feature type="transmembrane region" description="Helical" evidence="1">
    <location>
        <begin position="166"/>
        <end position="186"/>
    </location>
</feature>
<proteinExistence type="predicted"/>
<feature type="transmembrane region" description="Helical" evidence="1">
    <location>
        <begin position="376"/>
        <end position="396"/>
    </location>
</feature>
<dbReference type="Pfam" id="PF07786">
    <property type="entry name" value="HGSNAT_cat"/>
    <property type="match status" value="1"/>
</dbReference>
<feature type="transmembrane region" description="Helical" evidence="1">
    <location>
        <begin position="232"/>
        <end position="253"/>
    </location>
</feature>
<evidence type="ECO:0000313" key="3">
    <source>
        <dbReference type="EMBL" id="RZF36528.1"/>
    </source>
</evidence>
<feature type="domain" description="Heparan-alpha-glucosaminide N-acetyltransferase catalytic" evidence="2">
    <location>
        <begin position="231"/>
        <end position="349"/>
    </location>
</feature>
<feature type="transmembrane region" description="Helical" evidence="1">
    <location>
        <begin position="458"/>
        <end position="480"/>
    </location>
</feature>
<keyword evidence="1" id="KW-0812">Transmembrane</keyword>
<reference evidence="3 4" key="1">
    <citation type="journal article" date="2017" name="Gigascience">
        <title>Genome sequence of the small brown planthopper, Laodelphax striatellus.</title>
        <authorList>
            <person name="Zhu J."/>
            <person name="Jiang F."/>
            <person name="Wang X."/>
            <person name="Yang P."/>
            <person name="Bao Y."/>
            <person name="Zhao W."/>
            <person name="Wang W."/>
            <person name="Lu H."/>
            <person name="Wang Q."/>
            <person name="Cui N."/>
            <person name="Li J."/>
            <person name="Chen X."/>
            <person name="Luo L."/>
            <person name="Yu J."/>
            <person name="Kang L."/>
            <person name="Cui F."/>
        </authorList>
    </citation>
    <scope>NUCLEOTIDE SEQUENCE [LARGE SCALE GENOMIC DNA]</scope>
    <source>
        <strain evidence="3">Lst14</strain>
    </source>
</reference>
<feature type="transmembrane region" description="Helical" evidence="1">
    <location>
        <begin position="492"/>
        <end position="511"/>
    </location>
</feature>
<comment type="caution">
    <text evidence="3">The sequence shown here is derived from an EMBL/GenBank/DDBJ whole genome shotgun (WGS) entry which is preliminary data.</text>
</comment>
<dbReference type="SMR" id="A0A482WSS5"/>
<evidence type="ECO:0000313" key="4">
    <source>
        <dbReference type="Proteomes" id="UP000291343"/>
    </source>
</evidence>
<keyword evidence="1" id="KW-0472">Membrane</keyword>
<feature type="transmembrane region" description="Helical" evidence="1">
    <location>
        <begin position="339"/>
        <end position="355"/>
    </location>
</feature>
<accession>A0A482WSS5</accession>
<dbReference type="PANTHER" id="PTHR31061:SF24">
    <property type="entry name" value="LD22376P"/>
    <property type="match status" value="1"/>
</dbReference>
<dbReference type="AlphaFoldDB" id="A0A482WSS5"/>
<dbReference type="InParanoid" id="A0A482WSS5"/>
<feature type="transmembrane region" description="Helical" evidence="1">
    <location>
        <begin position="302"/>
        <end position="319"/>
    </location>
</feature>
<evidence type="ECO:0000256" key="1">
    <source>
        <dbReference type="SAM" id="Phobius"/>
    </source>
</evidence>
<dbReference type="EMBL" id="QKKF02026262">
    <property type="protein sequence ID" value="RZF36528.1"/>
    <property type="molecule type" value="Genomic_DNA"/>
</dbReference>